<dbReference type="GO" id="GO:0000932">
    <property type="term" value="C:P-body"/>
    <property type="evidence" value="ECO:0007669"/>
    <property type="project" value="TreeGrafter"/>
</dbReference>
<evidence type="ECO:0000313" key="7">
    <source>
        <dbReference type="EMBL" id="PAA75915.1"/>
    </source>
</evidence>
<feature type="domain" description="LIM zinc-binding" evidence="6">
    <location>
        <begin position="239"/>
        <end position="307"/>
    </location>
</feature>
<dbReference type="PROSITE" id="PS50023">
    <property type="entry name" value="LIM_DOMAIN_2"/>
    <property type="match status" value="2"/>
</dbReference>
<dbReference type="STRING" id="282301.A0A267FQ58"/>
<dbReference type="CDD" id="cd09355">
    <property type="entry name" value="LIM2_Ajuba_like"/>
    <property type="match status" value="1"/>
</dbReference>
<keyword evidence="3 4" id="KW-0440">LIM domain</keyword>
<evidence type="ECO:0000259" key="6">
    <source>
        <dbReference type="PROSITE" id="PS50023"/>
    </source>
</evidence>
<feature type="region of interest" description="Disordered" evidence="5">
    <location>
        <begin position="60"/>
        <end position="160"/>
    </location>
</feature>
<feature type="region of interest" description="Disordered" evidence="5">
    <location>
        <begin position="181"/>
        <end position="202"/>
    </location>
</feature>
<feature type="compositionally biased region" description="Pro residues" evidence="5">
    <location>
        <begin position="65"/>
        <end position="81"/>
    </location>
</feature>
<feature type="compositionally biased region" description="Low complexity" evidence="5">
    <location>
        <begin position="100"/>
        <end position="114"/>
    </location>
</feature>
<evidence type="ECO:0000256" key="5">
    <source>
        <dbReference type="SAM" id="MobiDB-lite"/>
    </source>
</evidence>
<feature type="domain" description="LIM zinc-binding" evidence="6">
    <location>
        <begin position="311"/>
        <end position="371"/>
    </location>
</feature>
<dbReference type="AlphaFoldDB" id="A0A267FQ58"/>
<dbReference type="EMBL" id="NIVC01000856">
    <property type="protein sequence ID" value="PAA75915.1"/>
    <property type="molecule type" value="Genomic_DNA"/>
</dbReference>
<comment type="caution">
    <text evidence="7">The sequence shown here is derived from an EMBL/GenBank/DDBJ whole genome shotgun (WGS) entry which is preliminary data.</text>
</comment>
<dbReference type="InterPro" id="IPR001781">
    <property type="entry name" value="Znf_LIM"/>
</dbReference>
<keyword evidence="1 4" id="KW-0479">Metal-binding</keyword>
<dbReference type="InterPro" id="IPR047247">
    <property type="entry name" value="Ajuba-like_LIM2"/>
</dbReference>
<name>A0A267FQ58_9PLAT</name>
<dbReference type="GO" id="GO:0005912">
    <property type="term" value="C:adherens junction"/>
    <property type="evidence" value="ECO:0007669"/>
    <property type="project" value="TreeGrafter"/>
</dbReference>
<keyword evidence="8" id="KW-1185">Reference proteome</keyword>
<protein>
    <recommendedName>
        <fullName evidence="6">LIM zinc-binding domain-containing protein</fullName>
    </recommendedName>
</protein>
<accession>A0A267FQ58</accession>
<feature type="compositionally biased region" description="Polar residues" evidence="5">
    <location>
        <begin position="123"/>
        <end position="138"/>
    </location>
</feature>
<feature type="compositionally biased region" description="Low complexity" evidence="5">
    <location>
        <begin position="139"/>
        <end position="154"/>
    </location>
</feature>
<gene>
    <name evidence="7" type="ORF">BOX15_Mlig026071g1</name>
</gene>
<dbReference type="GO" id="GO:0005667">
    <property type="term" value="C:transcription regulator complex"/>
    <property type="evidence" value="ECO:0007669"/>
    <property type="project" value="TreeGrafter"/>
</dbReference>
<reference evidence="7 8" key="1">
    <citation type="submission" date="2017-06" db="EMBL/GenBank/DDBJ databases">
        <title>A platform for efficient transgenesis in Macrostomum lignano, a flatworm model organism for stem cell research.</title>
        <authorList>
            <person name="Berezikov E."/>
        </authorList>
    </citation>
    <scope>NUCLEOTIDE SEQUENCE [LARGE SCALE GENOMIC DNA]</scope>
    <source>
        <strain evidence="7">DV1</strain>
        <tissue evidence="7">Whole organism</tissue>
    </source>
</reference>
<dbReference type="Gene3D" id="2.10.110.10">
    <property type="entry name" value="Cysteine Rich Protein"/>
    <property type="match status" value="3"/>
</dbReference>
<evidence type="ECO:0000256" key="1">
    <source>
        <dbReference type="ARBA" id="ARBA00022723"/>
    </source>
</evidence>
<dbReference type="GO" id="GO:0001666">
    <property type="term" value="P:response to hypoxia"/>
    <property type="evidence" value="ECO:0007669"/>
    <property type="project" value="TreeGrafter"/>
</dbReference>
<feature type="compositionally biased region" description="Pro residues" evidence="5">
    <location>
        <begin position="184"/>
        <end position="198"/>
    </location>
</feature>
<dbReference type="SMART" id="SM00132">
    <property type="entry name" value="LIM"/>
    <property type="match status" value="3"/>
</dbReference>
<evidence type="ECO:0000256" key="4">
    <source>
        <dbReference type="PROSITE-ProRule" id="PRU00125"/>
    </source>
</evidence>
<dbReference type="Proteomes" id="UP000215902">
    <property type="component" value="Unassembled WGS sequence"/>
</dbReference>
<dbReference type="PANTHER" id="PTHR24219">
    <property type="entry name" value="LIM DOMAIN-CONTAINING PROTEIN JUB"/>
    <property type="match status" value="1"/>
</dbReference>
<evidence type="ECO:0000256" key="2">
    <source>
        <dbReference type="ARBA" id="ARBA00022833"/>
    </source>
</evidence>
<dbReference type="GO" id="GO:0046872">
    <property type="term" value="F:metal ion binding"/>
    <property type="evidence" value="ECO:0007669"/>
    <property type="project" value="UniProtKB-KW"/>
</dbReference>
<dbReference type="GO" id="GO:0007010">
    <property type="term" value="P:cytoskeleton organization"/>
    <property type="evidence" value="ECO:0007669"/>
    <property type="project" value="TreeGrafter"/>
</dbReference>
<feature type="region of interest" description="Disordered" evidence="5">
    <location>
        <begin position="31"/>
        <end position="50"/>
    </location>
</feature>
<sequence length="446" mass="47835">MQRLSAASLYDSDLGIGLGTPMDTASICSSVTSDSGVSVGPGASGQIPGLRRMQFPRPVRVSQAPPLPPPTLTSTTTPPPTQQQQQQCQPVGGLARPRTLQHLQLPQQQQQNQQARHMLMARPNSSSPVSRLQQHQLLSPSTSSVSSPQSSIASGRSTPQYAVPDALQQQQRQQKILQLQKRSLPPPPTPPPPPPPPAYSASHTLLTSRTMPAAAAAASSASPATAIAGRLSRSASGLGACGKCAEAIAAPSEACHALGKVFHSACFTCHCCGRELTGETFYAVPSPSEGAPPSVFCAQDFLYTGFQQSSEACSACGHLITDQILQALGRPFHPACFRCSVCQRCLDGRPFTVDVSGSVFCVSDYHRVYAPRCYKCAQPIAPETEAQDEVLRIVSMGKDFHLACYRCEDCGMQLSNESHRRCYPLVDKALNTVQLFCYTCRIRRND</sequence>
<dbReference type="GO" id="GO:0003714">
    <property type="term" value="F:transcription corepressor activity"/>
    <property type="evidence" value="ECO:0007669"/>
    <property type="project" value="TreeGrafter"/>
</dbReference>
<dbReference type="GO" id="GO:0005634">
    <property type="term" value="C:nucleus"/>
    <property type="evidence" value="ECO:0007669"/>
    <property type="project" value="TreeGrafter"/>
</dbReference>
<dbReference type="GO" id="GO:0035331">
    <property type="term" value="P:negative regulation of hippo signaling"/>
    <property type="evidence" value="ECO:0007669"/>
    <property type="project" value="TreeGrafter"/>
</dbReference>
<dbReference type="PANTHER" id="PTHR24219:SF4">
    <property type="entry name" value="LIM DOMAIN-CONTAINING PROTEIN JUB"/>
    <property type="match status" value="1"/>
</dbReference>
<evidence type="ECO:0000256" key="3">
    <source>
        <dbReference type="ARBA" id="ARBA00023038"/>
    </source>
</evidence>
<evidence type="ECO:0000313" key="8">
    <source>
        <dbReference type="Proteomes" id="UP000215902"/>
    </source>
</evidence>
<organism evidence="7 8">
    <name type="scientific">Macrostomum lignano</name>
    <dbReference type="NCBI Taxonomy" id="282301"/>
    <lineage>
        <taxon>Eukaryota</taxon>
        <taxon>Metazoa</taxon>
        <taxon>Spiralia</taxon>
        <taxon>Lophotrochozoa</taxon>
        <taxon>Platyhelminthes</taxon>
        <taxon>Rhabditophora</taxon>
        <taxon>Macrostomorpha</taxon>
        <taxon>Macrostomida</taxon>
        <taxon>Macrostomidae</taxon>
        <taxon>Macrostomum</taxon>
    </lineage>
</organism>
<dbReference type="InterPro" id="IPR047172">
    <property type="entry name" value="Ajuba-like"/>
</dbReference>
<feature type="compositionally biased region" description="Low complexity" evidence="5">
    <location>
        <begin position="31"/>
        <end position="41"/>
    </location>
</feature>
<dbReference type="OrthoDB" id="25414at2759"/>
<proteinExistence type="predicted"/>
<dbReference type="Pfam" id="PF00412">
    <property type="entry name" value="LIM"/>
    <property type="match status" value="3"/>
</dbReference>
<keyword evidence="2 4" id="KW-0862">Zinc</keyword>
<dbReference type="SUPFAM" id="SSF57716">
    <property type="entry name" value="Glucocorticoid receptor-like (DNA-binding domain)"/>
    <property type="match status" value="2"/>
</dbReference>
<dbReference type="PROSITE" id="PS00478">
    <property type="entry name" value="LIM_DOMAIN_1"/>
    <property type="match status" value="1"/>
</dbReference>